<name>A0AC35GEN3_9BILA</name>
<dbReference type="WBParaSite" id="PS1159_v2.g4468.t1">
    <property type="protein sequence ID" value="PS1159_v2.g4468.t1"/>
    <property type="gene ID" value="PS1159_v2.g4468"/>
</dbReference>
<dbReference type="Proteomes" id="UP000887580">
    <property type="component" value="Unplaced"/>
</dbReference>
<proteinExistence type="predicted"/>
<sequence>MNHFLVLLFFCCLNFVNGLRCLASMGNQPMVNENCGPTDRYCIRVALNGTLPTTNLPLSVQSCSNNPIMQQFSPMGVVCTGNGKYDKQFLNVKIAYSCCDKDNCNSATMFSSIGISAIFVTAFATFFRKLNL</sequence>
<evidence type="ECO:0000313" key="2">
    <source>
        <dbReference type="WBParaSite" id="PS1159_v2.g4468.t1"/>
    </source>
</evidence>
<reference evidence="2" key="1">
    <citation type="submission" date="2022-11" db="UniProtKB">
        <authorList>
            <consortium name="WormBaseParasite"/>
        </authorList>
    </citation>
    <scope>IDENTIFICATION</scope>
</reference>
<organism evidence="1 2">
    <name type="scientific">Panagrolaimus sp. PS1159</name>
    <dbReference type="NCBI Taxonomy" id="55785"/>
    <lineage>
        <taxon>Eukaryota</taxon>
        <taxon>Metazoa</taxon>
        <taxon>Ecdysozoa</taxon>
        <taxon>Nematoda</taxon>
        <taxon>Chromadorea</taxon>
        <taxon>Rhabditida</taxon>
        <taxon>Tylenchina</taxon>
        <taxon>Panagrolaimomorpha</taxon>
        <taxon>Panagrolaimoidea</taxon>
        <taxon>Panagrolaimidae</taxon>
        <taxon>Panagrolaimus</taxon>
    </lineage>
</organism>
<protein>
    <submittedName>
        <fullName evidence="2">UPAR/Ly6 domain-containing protein</fullName>
    </submittedName>
</protein>
<evidence type="ECO:0000313" key="1">
    <source>
        <dbReference type="Proteomes" id="UP000887580"/>
    </source>
</evidence>
<accession>A0AC35GEN3</accession>